<organism evidence="1 2">
    <name type="scientific">Metasolibacillus meyeri</name>
    <dbReference type="NCBI Taxonomy" id="1071052"/>
    <lineage>
        <taxon>Bacteria</taxon>
        <taxon>Bacillati</taxon>
        <taxon>Bacillota</taxon>
        <taxon>Bacilli</taxon>
        <taxon>Bacillales</taxon>
        <taxon>Caryophanaceae</taxon>
        <taxon>Metasolibacillus</taxon>
    </lineage>
</organism>
<keyword evidence="2" id="KW-1185">Reference proteome</keyword>
<dbReference type="Gene3D" id="3.30.360.30">
    <property type="entry name" value="homospermidine synthase like"/>
    <property type="match status" value="2"/>
</dbReference>
<name>A0AAW9NUC5_9BACL</name>
<gene>
    <name evidence="1" type="ORF">P9B03_09175</name>
</gene>
<dbReference type="Gene3D" id="3.40.50.720">
    <property type="entry name" value="NAD(P)-binding Rossmann-like Domain"/>
    <property type="match status" value="1"/>
</dbReference>
<evidence type="ECO:0000313" key="2">
    <source>
        <dbReference type="Proteomes" id="UP001344888"/>
    </source>
</evidence>
<protein>
    <submittedName>
        <fullName evidence="1">S-adenosylmethionine decarboxylase related protein</fullName>
    </submittedName>
</protein>
<dbReference type="RefSeq" id="WP_326123133.1">
    <property type="nucleotide sequence ID" value="NZ_JARSFG010000012.1"/>
</dbReference>
<dbReference type="InterPro" id="IPR023181">
    <property type="entry name" value="Homospermid_syn-like_C"/>
</dbReference>
<proteinExistence type="predicted"/>
<comment type="caution">
    <text evidence="1">The sequence shown here is derived from an EMBL/GenBank/DDBJ whole genome shotgun (WGS) entry which is preliminary data.</text>
</comment>
<accession>A0AAW9NUC5</accession>
<sequence length="439" mass="50595">MNTLNLTILGGDGGVAKALLSLLNNTYQDQKNPIHEKIKNSHIHLVDISQNKMKYYNSYFQNIKNNIFFHKFDFQRKDELINHLMRTNTTIVIDVSTVDSIETIKCCNELGINYINTAIETPSLPKDDFNQGTEILNSYYNFEKVRKNFSNITGVIGSGMNPGIVQWMAIDLMKQSSNEMPRACYIIERDSTFYSKKSKIKKNTIYTSWSTHSFIDEIIKDYPLFVRNHKPYILRKNSIDMNFQVSLGDIQFTGCLVPHEEVLSLGKLYDIELGFIYKFCDYTSEFIKYMVSEKSDFSKINCKVIDPMDAEVEGSDLVGVLLVYKDRERYMYNVTTNKEAFSKYQVSATYFQVACGIYGALSSVILDDLPQGIFYVDELILNTNTSYGEYVSYFMRDFIVGKNAKPDGLLLNRLQKSKSSDVQLYVKEFETLKVKQKII</sequence>
<reference evidence="1 2" key="1">
    <citation type="submission" date="2023-03" db="EMBL/GenBank/DDBJ databases">
        <title>Bacillus Genome Sequencing.</title>
        <authorList>
            <person name="Dunlap C."/>
        </authorList>
    </citation>
    <scope>NUCLEOTIDE SEQUENCE [LARGE SCALE GENOMIC DNA]</scope>
    <source>
        <strain evidence="1 2">B-59205</strain>
    </source>
</reference>
<evidence type="ECO:0000313" key="1">
    <source>
        <dbReference type="EMBL" id="MEC1178651.1"/>
    </source>
</evidence>
<dbReference type="Proteomes" id="UP001344888">
    <property type="component" value="Unassembled WGS sequence"/>
</dbReference>
<dbReference type="EMBL" id="JARSFG010000012">
    <property type="protein sequence ID" value="MEC1178651.1"/>
    <property type="molecule type" value="Genomic_DNA"/>
</dbReference>
<dbReference type="AlphaFoldDB" id="A0AAW9NUC5"/>